<protein>
    <submittedName>
        <fullName evidence="1">5353_t:CDS:1</fullName>
    </submittedName>
</protein>
<feature type="non-terminal residue" evidence="1">
    <location>
        <position position="1"/>
    </location>
</feature>
<evidence type="ECO:0000313" key="2">
    <source>
        <dbReference type="Proteomes" id="UP000789342"/>
    </source>
</evidence>
<evidence type="ECO:0000313" key="1">
    <source>
        <dbReference type="EMBL" id="CAG8729582.1"/>
    </source>
</evidence>
<dbReference type="EMBL" id="CAJVPV010025694">
    <property type="protein sequence ID" value="CAG8729582.1"/>
    <property type="molecule type" value="Genomic_DNA"/>
</dbReference>
<reference evidence="1" key="1">
    <citation type="submission" date="2021-06" db="EMBL/GenBank/DDBJ databases">
        <authorList>
            <person name="Kallberg Y."/>
            <person name="Tangrot J."/>
            <person name="Rosling A."/>
        </authorList>
    </citation>
    <scope>NUCLEOTIDE SEQUENCE</scope>
    <source>
        <strain evidence="1">CL551</strain>
    </source>
</reference>
<keyword evidence="2" id="KW-1185">Reference proteome</keyword>
<organism evidence="1 2">
    <name type="scientific">Acaulospora morrowiae</name>
    <dbReference type="NCBI Taxonomy" id="94023"/>
    <lineage>
        <taxon>Eukaryota</taxon>
        <taxon>Fungi</taxon>
        <taxon>Fungi incertae sedis</taxon>
        <taxon>Mucoromycota</taxon>
        <taxon>Glomeromycotina</taxon>
        <taxon>Glomeromycetes</taxon>
        <taxon>Diversisporales</taxon>
        <taxon>Acaulosporaceae</taxon>
        <taxon>Acaulospora</taxon>
    </lineage>
</organism>
<dbReference type="Proteomes" id="UP000789342">
    <property type="component" value="Unassembled WGS sequence"/>
</dbReference>
<dbReference type="AlphaFoldDB" id="A0A9N9ICU1"/>
<name>A0A9N9ICU1_9GLOM</name>
<accession>A0A9N9ICU1</accession>
<proteinExistence type="predicted"/>
<gene>
    <name evidence="1" type="ORF">AMORRO_LOCUS13914</name>
</gene>
<sequence>MANKLLTNKDKVNTSSLLAFRLKLLSGTLLSRQLLHDRYPSTYTDSLCPSSNSTHTPKAISEDKNLLELIMEVTDSQANHTSS</sequence>
<comment type="caution">
    <text evidence="1">The sequence shown here is derived from an EMBL/GenBank/DDBJ whole genome shotgun (WGS) entry which is preliminary data.</text>
</comment>